<proteinExistence type="predicted"/>
<evidence type="ECO:0000313" key="2">
    <source>
        <dbReference type="Proteomes" id="UP000632828"/>
    </source>
</evidence>
<evidence type="ECO:0000313" key="1">
    <source>
        <dbReference type="EMBL" id="MBD1401661.1"/>
    </source>
</evidence>
<dbReference type="RefSeq" id="WP_191157477.1">
    <property type="nucleotide sequence ID" value="NZ_JACWUN010000018.1"/>
</dbReference>
<reference evidence="1" key="1">
    <citation type="submission" date="2020-09" db="EMBL/GenBank/DDBJ databases">
        <title>Pelobacter alkaliphilus sp. nov., a novel anaerobic arsenate-reducing bacterium from terrestrial mud volcano.</title>
        <authorList>
            <person name="Khomyakova M.A."/>
            <person name="Merkel A.Y."/>
            <person name="Slobodkin A.I."/>
        </authorList>
    </citation>
    <scope>NUCLEOTIDE SEQUENCE</scope>
    <source>
        <strain evidence="1">M08fum</strain>
    </source>
</reference>
<comment type="caution">
    <text evidence="1">The sequence shown here is derived from an EMBL/GenBank/DDBJ whole genome shotgun (WGS) entry which is preliminary data.</text>
</comment>
<dbReference type="AlphaFoldDB" id="A0A8J6QYA3"/>
<dbReference type="PROSITE" id="PS51257">
    <property type="entry name" value="PROKAR_LIPOPROTEIN"/>
    <property type="match status" value="1"/>
</dbReference>
<keyword evidence="2" id="KW-1185">Reference proteome</keyword>
<protein>
    <submittedName>
        <fullName evidence="1">Uncharacterized protein</fullName>
    </submittedName>
</protein>
<dbReference type="Proteomes" id="UP000632828">
    <property type="component" value="Unassembled WGS sequence"/>
</dbReference>
<gene>
    <name evidence="1" type="ORF">ICT70_13420</name>
</gene>
<sequence length="224" mass="24749">MMRGKWKRWIWCVIALGSLVLGACGGGGGGDKIEMKLASVADIIVDGDGSDWDNIEPLVVDKSGDGSSEFTGTDAKSISMAISPDRSTLYIMMDFYDGIPNPIFASGDTPDVDPIVGLPVQQGYQIHFDKDSDGSVYFFTIMVRWDDEEGWIIWKIHSPMERPDVQDMATIAVNEIIEISIPFTAIGSPKELFFKGEVTTSAVLRKKEMIPDFGPKYWPKVVFP</sequence>
<organism evidence="1 2">
    <name type="scientific">Pelovirga terrestris</name>
    <dbReference type="NCBI Taxonomy" id="2771352"/>
    <lineage>
        <taxon>Bacteria</taxon>
        <taxon>Pseudomonadati</taxon>
        <taxon>Thermodesulfobacteriota</taxon>
        <taxon>Desulfuromonadia</taxon>
        <taxon>Geobacterales</taxon>
        <taxon>Geobacteraceae</taxon>
        <taxon>Pelovirga</taxon>
    </lineage>
</organism>
<name>A0A8J6QYA3_9BACT</name>
<dbReference type="EMBL" id="JACWUN010000018">
    <property type="protein sequence ID" value="MBD1401661.1"/>
    <property type="molecule type" value="Genomic_DNA"/>
</dbReference>
<dbReference type="SUPFAM" id="SSF49344">
    <property type="entry name" value="CBD9-like"/>
    <property type="match status" value="1"/>
</dbReference>
<accession>A0A8J6QYA3</accession>